<keyword evidence="2 7" id="KW-0813">Transport</keyword>
<dbReference type="AlphaFoldDB" id="A0A399D3U0"/>
<dbReference type="InterPro" id="IPR036942">
    <property type="entry name" value="Beta-barrel_TonB_sf"/>
</dbReference>
<dbReference type="Pfam" id="PF07660">
    <property type="entry name" value="STN"/>
    <property type="match status" value="1"/>
</dbReference>
<dbReference type="Pfam" id="PF13715">
    <property type="entry name" value="CarbopepD_reg_2"/>
    <property type="match status" value="1"/>
</dbReference>
<comment type="subcellular location">
    <subcellularLocation>
        <location evidence="1 7">Cell outer membrane</location>
        <topology evidence="1 7">Multi-pass membrane protein</topology>
    </subcellularLocation>
</comment>
<evidence type="ECO:0000256" key="6">
    <source>
        <dbReference type="ARBA" id="ARBA00023237"/>
    </source>
</evidence>
<accession>A0A399D3U0</accession>
<dbReference type="InterPro" id="IPR008969">
    <property type="entry name" value="CarboxyPept-like_regulatory"/>
</dbReference>
<evidence type="ECO:0000256" key="2">
    <source>
        <dbReference type="ARBA" id="ARBA00022448"/>
    </source>
</evidence>
<protein>
    <submittedName>
        <fullName evidence="9">SusC/RagA family TonB-linked outer membrane protein</fullName>
    </submittedName>
</protein>
<keyword evidence="3 7" id="KW-1134">Transmembrane beta strand</keyword>
<name>A0A399D3U0_9BACT</name>
<evidence type="ECO:0000256" key="3">
    <source>
        <dbReference type="ARBA" id="ARBA00022452"/>
    </source>
</evidence>
<evidence type="ECO:0000256" key="1">
    <source>
        <dbReference type="ARBA" id="ARBA00004571"/>
    </source>
</evidence>
<evidence type="ECO:0000313" key="9">
    <source>
        <dbReference type="EMBL" id="RIH66584.1"/>
    </source>
</evidence>
<dbReference type="InterPro" id="IPR037066">
    <property type="entry name" value="Plug_dom_sf"/>
</dbReference>
<gene>
    <name evidence="9" type="ORF">D1164_02985</name>
</gene>
<dbReference type="InterPro" id="IPR023996">
    <property type="entry name" value="TonB-dep_OMP_SusC/RagA"/>
</dbReference>
<feature type="domain" description="Secretin/TonB short N-terminal" evidence="8">
    <location>
        <begin position="72"/>
        <end position="123"/>
    </location>
</feature>
<organism evidence="9 10">
    <name type="scientific">Mariniphaga sediminis</name>
    <dbReference type="NCBI Taxonomy" id="1628158"/>
    <lineage>
        <taxon>Bacteria</taxon>
        <taxon>Pseudomonadati</taxon>
        <taxon>Bacteroidota</taxon>
        <taxon>Bacteroidia</taxon>
        <taxon>Marinilabiliales</taxon>
        <taxon>Prolixibacteraceae</taxon>
        <taxon>Mariniphaga</taxon>
    </lineage>
</organism>
<dbReference type="PROSITE" id="PS52016">
    <property type="entry name" value="TONB_DEPENDENT_REC_3"/>
    <property type="match status" value="1"/>
</dbReference>
<dbReference type="NCBIfam" id="TIGR04057">
    <property type="entry name" value="SusC_RagA_signa"/>
    <property type="match status" value="1"/>
</dbReference>
<dbReference type="SUPFAM" id="SSF49464">
    <property type="entry name" value="Carboxypeptidase regulatory domain-like"/>
    <property type="match status" value="1"/>
</dbReference>
<dbReference type="OrthoDB" id="9768177at2"/>
<evidence type="ECO:0000256" key="5">
    <source>
        <dbReference type="ARBA" id="ARBA00023136"/>
    </source>
</evidence>
<dbReference type="Proteomes" id="UP000266441">
    <property type="component" value="Unassembled WGS sequence"/>
</dbReference>
<keyword evidence="5 7" id="KW-0472">Membrane</keyword>
<dbReference type="EMBL" id="QWET01000002">
    <property type="protein sequence ID" value="RIH66584.1"/>
    <property type="molecule type" value="Genomic_DNA"/>
</dbReference>
<dbReference type="NCBIfam" id="TIGR04056">
    <property type="entry name" value="OMP_RagA_SusC"/>
    <property type="match status" value="1"/>
</dbReference>
<dbReference type="InterPro" id="IPR023997">
    <property type="entry name" value="TonB-dep_OMP_SusC/RagA_CS"/>
</dbReference>
<reference evidence="9 10" key="1">
    <citation type="journal article" date="2015" name="Int. J. Syst. Evol. Microbiol.">
        <title>Mariniphaga sediminis sp. nov., isolated from coastal sediment.</title>
        <authorList>
            <person name="Wang F.Q."/>
            <person name="Shen Q.Y."/>
            <person name="Chen G.J."/>
            <person name="Du Z.J."/>
        </authorList>
    </citation>
    <scope>NUCLEOTIDE SEQUENCE [LARGE SCALE GENOMIC DNA]</scope>
    <source>
        <strain evidence="9 10">SY21</strain>
    </source>
</reference>
<comment type="similarity">
    <text evidence="7">Belongs to the TonB-dependent receptor family.</text>
</comment>
<evidence type="ECO:0000313" key="10">
    <source>
        <dbReference type="Proteomes" id="UP000266441"/>
    </source>
</evidence>
<comment type="caution">
    <text evidence="9">The sequence shown here is derived from an EMBL/GenBank/DDBJ whole genome shotgun (WGS) entry which is preliminary data.</text>
</comment>
<dbReference type="Gene3D" id="2.170.130.10">
    <property type="entry name" value="TonB-dependent receptor, plug domain"/>
    <property type="match status" value="1"/>
</dbReference>
<keyword evidence="4 7" id="KW-0812">Transmembrane</keyword>
<dbReference type="SUPFAM" id="SSF56935">
    <property type="entry name" value="Porins"/>
    <property type="match status" value="1"/>
</dbReference>
<dbReference type="Gene3D" id="2.60.40.1120">
    <property type="entry name" value="Carboxypeptidase-like, regulatory domain"/>
    <property type="match status" value="1"/>
</dbReference>
<dbReference type="InterPro" id="IPR039426">
    <property type="entry name" value="TonB-dep_rcpt-like"/>
</dbReference>
<keyword evidence="10" id="KW-1185">Reference proteome</keyword>
<dbReference type="InterPro" id="IPR012910">
    <property type="entry name" value="Plug_dom"/>
</dbReference>
<keyword evidence="6 7" id="KW-0998">Cell outer membrane</keyword>
<evidence type="ECO:0000256" key="7">
    <source>
        <dbReference type="PROSITE-ProRule" id="PRU01360"/>
    </source>
</evidence>
<dbReference type="Pfam" id="PF07715">
    <property type="entry name" value="Plug"/>
    <property type="match status" value="1"/>
</dbReference>
<evidence type="ECO:0000259" key="8">
    <source>
        <dbReference type="SMART" id="SM00965"/>
    </source>
</evidence>
<dbReference type="GO" id="GO:0009279">
    <property type="term" value="C:cell outer membrane"/>
    <property type="evidence" value="ECO:0007669"/>
    <property type="project" value="UniProtKB-SubCell"/>
</dbReference>
<sequence length="1138" mass="128838">MKKNGYQLIALFKVLWQSKGLKVMRLVLFALIFSATQMLAVNTYSQNTPLTLDLKNTSIKNILGTIQDNSEFYFIYDASLVDVQKEITIKVKNKLIPEILDEIFRGSNVVYRITDRQIALTALNYSASNIQQNKTVSGKVTDMGSQPLPGVTVVLKGTTQGTITTADGDYSLSNVPENATLVFSFVGMKAQEVVVGNRVRIDIKMEEETIGLEEVVAVGYGTVKKVDLTGSVEKVNTDIYKNQSMTQLTDMLNGTVAGFNTIQGTSAKGGSSIEIRGANSLNASTEPMVVLDGAIYNGSISDINPVDVESIDILKDASSAAVFGARAASGVILITTSKGKTGKPTINFSSQVGIAKPTNDFRPNDKDKYITWRQDVMRQRNPNKPLWYYNNPTSLPDGVSLEQWRNESANPNDDNTREWLSRLTFYPVEVENYLNGNSVDWYSKVIGTGVRQKYDLSVGGGTENLSYYWSFDYQNNEGIIKGDDFSTFRTRLNFDFDINDWLNVGINSQFADRDESTVTANMGQMYIMSPYGSMYEEDGSLKWYPNDFAVLNPFMNYYGQDRLRKINSLFANMYANISFPLGINYKISFQPRYEFLKDYNFYSTETITGGAGGSASRIESFSFNWILDHIISWKKELGMHSFDLTLLYSAEQNKYWESTLGNEIFVPNEKLGFGGLQFGTNPSVESLDAESTGDAAMARMNYILNNKYLLTASIRRDGYSAFGKENPRAYFPAVALGWKISEEDFFDFENVYQLKLRASWGTNGNREIGSYAALAQLNSTLYYNGSNVQVGVFNESLANYGLVWEKTESLNFGFDLGLYNNRLTLTGDFYKMNTKDLLMDRLLPEITGYESVTSNLGELENKGFELTLNSVNIKNEQFSWQTNLVFSLNRNKIVRLFGDYEEVEIDGKVVKREVPDYSNEWFPGHAIDHIWNYKIQGVWQLGEEEAAAVYGLRPGDWKAQDVDDNDKYEAIQDKQFIGYKEPRYRVGMRNDFSFLKNWTASFFFRADLGHMGQFTDALRRGGNDTYDRRNYADYPYWSAENPTNEWGRLTLNENVFGGGLMIYKPRTFVRLQDLSVAYSIPGNIIKRYHMDNMSVYFSAHNLFYFSKWPGWDPESLNKSNGSQTPMPKTFTLGLRLTL</sequence>
<dbReference type="InterPro" id="IPR011662">
    <property type="entry name" value="Secretin/TonB_short_N"/>
</dbReference>
<dbReference type="Gene3D" id="2.40.170.20">
    <property type="entry name" value="TonB-dependent receptor, beta-barrel domain"/>
    <property type="match status" value="1"/>
</dbReference>
<dbReference type="SMART" id="SM00965">
    <property type="entry name" value="STN"/>
    <property type="match status" value="1"/>
</dbReference>
<evidence type="ECO:0000256" key="4">
    <source>
        <dbReference type="ARBA" id="ARBA00022692"/>
    </source>
</evidence>
<proteinExistence type="inferred from homology"/>